<evidence type="ECO:0000313" key="2">
    <source>
        <dbReference type="Proteomes" id="UP001211522"/>
    </source>
</evidence>
<comment type="caution">
    <text evidence="1">The sequence shown here is derived from an EMBL/GenBank/DDBJ whole genome shotgun (WGS) entry which is preliminary data.</text>
</comment>
<dbReference type="EMBL" id="JAQMPX010000078">
    <property type="protein sequence ID" value="MDB9139111.1"/>
    <property type="molecule type" value="Genomic_DNA"/>
</dbReference>
<dbReference type="Proteomes" id="UP001211522">
    <property type="component" value="Unassembled WGS sequence"/>
</dbReference>
<dbReference type="PANTHER" id="PTHR32309:SF13">
    <property type="entry name" value="FERRIC ENTEROBACTIN TRANSPORT PROTEIN FEPE"/>
    <property type="match status" value="1"/>
</dbReference>
<dbReference type="GO" id="GO:0005886">
    <property type="term" value="C:plasma membrane"/>
    <property type="evidence" value="ECO:0007669"/>
    <property type="project" value="TreeGrafter"/>
</dbReference>
<dbReference type="RefSeq" id="WP_417118036.1">
    <property type="nucleotide sequence ID" value="NZ_JAQMPX010000078.1"/>
</dbReference>
<gene>
    <name evidence="1" type="ORF">PN612_11400</name>
</gene>
<name>A0AAW6F7C3_PARDI</name>
<accession>A0AAW6F7C3</accession>
<keyword evidence="1" id="KW-0418">Kinase</keyword>
<dbReference type="Gene3D" id="3.40.50.300">
    <property type="entry name" value="P-loop containing nucleotide triphosphate hydrolases"/>
    <property type="match status" value="1"/>
</dbReference>
<dbReference type="GO" id="GO:0004713">
    <property type="term" value="F:protein tyrosine kinase activity"/>
    <property type="evidence" value="ECO:0007669"/>
    <property type="project" value="TreeGrafter"/>
</dbReference>
<reference evidence="1" key="1">
    <citation type="submission" date="2023-01" db="EMBL/GenBank/DDBJ databases">
        <title>Human gut microbiome strain richness.</title>
        <authorList>
            <person name="Chen-Liaw A."/>
        </authorList>
    </citation>
    <scope>NUCLEOTIDE SEQUENCE</scope>
    <source>
        <strain evidence="1">D35st1_E5_D35t1_190705</strain>
    </source>
</reference>
<dbReference type="InterPro" id="IPR050445">
    <property type="entry name" value="Bact_polysacc_biosynth/exp"/>
</dbReference>
<protein>
    <submittedName>
        <fullName evidence="1">Tyrosine protein kinase</fullName>
    </submittedName>
</protein>
<organism evidence="1 2">
    <name type="scientific">Parabacteroides distasonis</name>
    <dbReference type="NCBI Taxonomy" id="823"/>
    <lineage>
        <taxon>Bacteria</taxon>
        <taxon>Pseudomonadati</taxon>
        <taxon>Bacteroidota</taxon>
        <taxon>Bacteroidia</taxon>
        <taxon>Bacteroidales</taxon>
        <taxon>Tannerellaceae</taxon>
        <taxon>Parabacteroides</taxon>
    </lineage>
</organism>
<dbReference type="SUPFAM" id="SSF52540">
    <property type="entry name" value="P-loop containing nucleoside triphosphate hydrolases"/>
    <property type="match status" value="1"/>
</dbReference>
<feature type="non-terminal residue" evidence="1">
    <location>
        <position position="1"/>
    </location>
</feature>
<sequence length="153" mass="17060">PDHVELFDMVQRSDISPNLDILPGGPIPPNPTELVARDVLEKAIARLKERYDYVILDTAPIGMVTDTAIIGRVADMCVYVCRADVTPKAGFSYINVLRRERKFPKLATVINGLDMTKRKNSYGYGYGKKYGYGKGYGYGYGYGYGFEAGDKKK</sequence>
<dbReference type="AlphaFoldDB" id="A0AAW6F7C3"/>
<dbReference type="PANTHER" id="PTHR32309">
    <property type="entry name" value="TYROSINE-PROTEIN KINASE"/>
    <property type="match status" value="1"/>
</dbReference>
<keyword evidence="1" id="KW-0808">Transferase</keyword>
<evidence type="ECO:0000313" key="1">
    <source>
        <dbReference type="EMBL" id="MDB9139111.1"/>
    </source>
</evidence>
<proteinExistence type="predicted"/>
<dbReference type="InterPro" id="IPR027417">
    <property type="entry name" value="P-loop_NTPase"/>
</dbReference>